<dbReference type="PANTHER" id="PTHR47842">
    <property type="entry name" value="EXPRESSED PROTEIN"/>
    <property type="match status" value="1"/>
</dbReference>
<organism evidence="2 3">
    <name type="scientific">Trichoglossum hirsutum</name>
    <dbReference type="NCBI Taxonomy" id="265104"/>
    <lineage>
        <taxon>Eukaryota</taxon>
        <taxon>Fungi</taxon>
        <taxon>Dikarya</taxon>
        <taxon>Ascomycota</taxon>
        <taxon>Pezizomycotina</taxon>
        <taxon>Geoglossomycetes</taxon>
        <taxon>Geoglossales</taxon>
        <taxon>Geoglossaceae</taxon>
        <taxon>Trichoglossum</taxon>
    </lineage>
</organism>
<evidence type="ECO:0000256" key="1">
    <source>
        <dbReference type="SAM" id="MobiDB-lite"/>
    </source>
</evidence>
<reference evidence="2" key="1">
    <citation type="submission" date="2021-03" db="EMBL/GenBank/DDBJ databases">
        <title>Comparative genomics and phylogenomic investigation of the class Geoglossomycetes provide insights into ecological specialization and systematics.</title>
        <authorList>
            <person name="Melie T."/>
            <person name="Pirro S."/>
            <person name="Miller A.N."/>
            <person name="Quandt A."/>
        </authorList>
    </citation>
    <scope>NUCLEOTIDE SEQUENCE</scope>
    <source>
        <strain evidence="2">CAQ_001_2017</strain>
    </source>
</reference>
<comment type="caution">
    <text evidence="2">The sequence shown here is derived from an EMBL/GenBank/DDBJ whole genome shotgun (WGS) entry which is preliminary data.</text>
</comment>
<keyword evidence="3" id="KW-1185">Reference proteome</keyword>
<feature type="compositionally biased region" description="Basic and acidic residues" evidence="1">
    <location>
        <begin position="391"/>
        <end position="422"/>
    </location>
</feature>
<accession>A0A9P8LCA9</accession>
<feature type="region of interest" description="Disordered" evidence="1">
    <location>
        <begin position="294"/>
        <end position="315"/>
    </location>
</feature>
<evidence type="ECO:0000313" key="2">
    <source>
        <dbReference type="EMBL" id="KAH0559552.1"/>
    </source>
</evidence>
<sequence>MGGFVAADTLFSILDDMPATSESAEQEPRLMFPLIQGVLSFDTPYNGLARSMFVYGAFSQYQKVSSVWNIMSAVSAGIAGGSAAVSASRTSSTLAKPAQSGPSKAAWKLWETIAVRSGAAGAIAAGGVAAYMNREKIKKGIASIDKDTFGQGYNTLGQGLAYINRESLGRGFAWISSHLRFVSSLTRQEEMKQRLLRLGAIEGVGLANMYASLGENGTWTGGYFVPERTFCAVPSADEKASKFFFRQVNTATDDEVKAHSSMFQPEKNKGYAKLAEDARVEIISWFEDDTRLVDPLRPTADQPEPKQSQTDNYSDVEDLSEVEDNVLANAGLSPVDLAALAAEVPLPEDEEASTGYQGYLSRIGAKLSQAYPFSRFGATSENTKIPSPPPSDHEAGKEVETTTKPENGDMPATEHVDAKPQEPEGGGGDTEAEKEKGMVNGDETPSLNDSKREIEAGSELGAGQATNEH</sequence>
<protein>
    <submittedName>
        <fullName evidence="2">Uncharacterized protein</fullName>
    </submittedName>
</protein>
<evidence type="ECO:0000313" key="3">
    <source>
        <dbReference type="Proteomes" id="UP000750711"/>
    </source>
</evidence>
<dbReference type="Proteomes" id="UP000750711">
    <property type="component" value="Unassembled WGS sequence"/>
</dbReference>
<proteinExistence type="predicted"/>
<name>A0A9P8LCA9_9PEZI</name>
<dbReference type="EMBL" id="JAGHQM010000571">
    <property type="protein sequence ID" value="KAH0559552.1"/>
    <property type="molecule type" value="Genomic_DNA"/>
</dbReference>
<feature type="region of interest" description="Disordered" evidence="1">
    <location>
        <begin position="378"/>
        <end position="469"/>
    </location>
</feature>
<gene>
    <name evidence="2" type="ORF">GP486_003928</name>
</gene>
<dbReference type="AlphaFoldDB" id="A0A9P8LCA9"/>
<dbReference type="PANTHER" id="PTHR47842:SF2">
    <property type="entry name" value="DUF676 DOMAIN-CONTAINING PROTEIN"/>
    <property type="match status" value="1"/>
</dbReference>